<sequence>MVMPSSESKIKKKLPNLYPPRNVQDENQLVIFIHGIIKTKLKEQQANQNS</sequence>
<organism evidence="1">
    <name type="scientific">Lepeophtheirus salmonis</name>
    <name type="common">Salmon louse</name>
    <name type="synonym">Caligus salmonis</name>
    <dbReference type="NCBI Taxonomy" id="72036"/>
    <lineage>
        <taxon>Eukaryota</taxon>
        <taxon>Metazoa</taxon>
        <taxon>Ecdysozoa</taxon>
        <taxon>Arthropoda</taxon>
        <taxon>Crustacea</taxon>
        <taxon>Multicrustacea</taxon>
        <taxon>Hexanauplia</taxon>
        <taxon>Copepoda</taxon>
        <taxon>Siphonostomatoida</taxon>
        <taxon>Caligidae</taxon>
        <taxon>Lepeophtheirus</taxon>
    </lineage>
</organism>
<evidence type="ECO:0000313" key="1">
    <source>
        <dbReference type="EMBL" id="CDW20450.1"/>
    </source>
</evidence>
<protein>
    <submittedName>
        <fullName evidence="1">Uncharacterized protein</fullName>
    </submittedName>
</protein>
<name>A0A0K2T3U3_LEPSM</name>
<dbReference type="AlphaFoldDB" id="A0A0K2T3U3"/>
<reference evidence="1" key="1">
    <citation type="submission" date="2014-05" db="EMBL/GenBank/DDBJ databases">
        <authorList>
            <person name="Chronopoulou M."/>
        </authorList>
    </citation>
    <scope>NUCLEOTIDE SEQUENCE</scope>
    <source>
        <tissue evidence="1">Whole organism</tissue>
    </source>
</reference>
<dbReference type="EMBL" id="HACA01003089">
    <property type="protein sequence ID" value="CDW20450.1"/>
    <property type="molecule type" value="Transcribed_RNA"/>
</dbReference>
<proteinExistence type="predicted"/>
<accession>A0A0K2T3U3</accession>